<dbReference type="AlphaFoldDB" id="A0A9N9HR15"/>
<feature type="non-terminal residue" evidence="2">
    <location>
        <position position="1"/>
    </location>
</feature>
<feature type="region of interest" description="Disordered" evidence="1">
    <location>
        <begin position="21"/>
        <end position="71"/>
    </location>
</feature>
<evidence type="ECO:0000256" key="1">
    <source>
        <dbReference type="SAM" id="MobiDB-lite"/>
    </source>
</evidence>
<feature type="non-terminal residue" evidence="2">
    <location>
        <position position="107"/>
    </location>
</feature>
<protein>
    <submittedName>
        <fullName evidence="2">14288_t:CDS:1</fullName>
    </submittedName>
</protein>
<evidence type="ECO:0000313" key="2">
    <source>
        <dbReference type="EMBL" id="CAG8701480.1"/>
    </source>
</evidence>
<gene>
    <name evidence="2" type="ORF">AMORRO_LOCUS12160</name>
</gene>
<comment type="caution">
    <text evidence="2">The sequence shown here is derived from an EMBL/GenBank/DDBJ whole genome shotgun (WGS) entry which is preliminary data.</text>
</comment>
<dbReference type="Proteomes" id="UP000789342">
    <property type="component" value="Unassembled WGS sequence"/>
</dbReference>
<proteinExistence type="predicted"/>
<feature type="compositionally biased region" description="Basic and acidic residues" evidence="1">
    <location>
        <begin position="32"/>
        <end position="45"/>
    </location>
</feature>
<dbReference type="EMBL" id="CAJVPV010017121">
    <property type="protein sequence ID" value="CAG8701480.1"/>
    <property type="molecule type" value="Genomic_DNA"/>
</dbReference>
<keyword evidence="3" id="KW-1185">Reference proteome</keyword>
<evidence type="ECO:0000313" key="3">
    <source>
        <dbReference type="Proteomes" id="UP000789342"/>
    </source>
</evidence>
<name>A0A9N9HR15_9GLOM</name>
<accession>A0A9N9HR15</accession>
<organism evidence="2 3">
    <name type="scientific">Acaulospora morrowiae</name>
    <dbReference type="NCBI Taxonomy" id="94023"/>
    <lineage>
        <taxon>Eukaryota</taxon>
        <taxon>Fungi</taxon>
        <taxon>Fungi incertae sedis</taxon>
        <taxon>Mucoromycota</taxon>
        <taxon>Glomeromycotina</taxon>
        <taxon>Glomeromycetes</taxon>
        <taxon>Diversisporales</taxon>
        <taxon>Acaulosporaceae</taxon>
        <taxon>Acaulospora</taxon>
    </lineage>
</organism>
<reference evidence="2" key="1">
    <citation type="submission" date="2021-06" db="EMBL/GenBank/DDBJ databases">
        <authorList>
            <person name="Kallberg Y."/>
            <person name="Tangrot J."/>
            <person name="Rosling A."/>
        </authorList>
    </citation>
    <scope>NUCLEOTIDE SEQUENCE</scope>
    <source>
        <strain evidence="2">CL551</strain>
    </source>
</reference>
<feature type="compositionally biased region" description="Basic and acidic residues" evidence="1">
    <location>
        <begin position="58"/>
        <end position="71"/>
    </location>
</feature>
<sequence>DIVYEEENVKKKEGYYMKELCSNSDSNNDICSEPHSDSKFDDGTRSEGSSPAQRRRNARQDDRKIESEGERTEKVALIEKLPMLMETTQEQRIEEKIEMLKTDNELN</sequence>